<evidence type="ECO:0000256" key="1">
    <source>
        <dbReference type="SAM" id="Phobius"/>
    </source>
</evidence>
<evidence type="ECO:0000313" key="2">
    <source>
        <dbReference type="EMBL" id="MBA2113689.1"/>
    </source>
</evidence>
<sequence>MVVIRAILAVFIGLVVAFLLVIAVELFSAVVHPFPADFGGTEDEVCAHVEKYPAWVLAAVLPMWAMAVFGSVWIAQKIGDLIASLMVALLLLIAVGFNQWMLPYPIWFEVANYVAFPLATLGAIGINRTTVDSSWKEDRKTKSPSP</sequence>
<comment type="caution">
    <text evidence="2">The sequence shown here is derived from an EMBL/GenBank/DDBJ whole genome shotgun (WGS) entry which is preliminary data.</text>
</comment>
<gene>
    <name evidence="2" type="ORF">HOV93_08400</name>
</gene>
<keyword evidence="3" id="KW-1185">Reference proteome</keyword>
<evidence type="ECO:0000313" key="3">
    <source>
        <dbReference type="Proteomes" id="UP000551616"/>
    </source>
</evidence>
<reference evidence="2 3" key="1">
    <citation type="submission" date="2020-05" db="EMBL/GenBank/DDBJ databases">
        <title>Bremerella alba sp. nov., a novel planctomycete isolated from the surface of the macroalga Fucus spiralis.</title>
        <authorList>
            <person name="Godinho O."/>
            <person name="Botelho R."/>
            <person name="Albuquerque L."/>
            <person name="Wiegand S."/>
            <person name="Da Costa M.S."/>
            <person name="Lobo-Da-Cunha A."/>
            <person name="Jogler C."/>
            <person name="Lage O.M."/>
        </authorList>
    </citation>
    <scope>NUCLEOTIDE SEQUENCE [LARGE SCALE GENOMIC DNA]</scope>
    <source>
        <strain evidence="2 3">FF15</strain>
    </source>
</reference>
<name>A0A7V8V2F6_9BACT</name>
<keyword evidence="1" id="KW-0472">Membrane</keyword>
<dbReference type="AlphaFoldDB" id="A0A7V8V2F6"/>
<dbReference type="Proteomes" id="UP000551616">
    <property type="component" value="Unassembled WGS sequence"/>
</dbReference>
<feature type="transmembrane region" description="Helical" evidence="1">
    <location>
        <begin position="52"/>
        <end position="74"/>
    </location>
</feature>
<feature type="transmembrane region" description="Helical" evidence="1">
    <location>
        <begin position="81"/>
        <end position="100"/>
    </location>
</feature>
<feature type="transmembrane region" description="Helical" evidence="1">
    <location>
        <begin position="7"/>
        <end position="32"/>
    </location>
</feature>
<keyword evidence="1" id="KW-0812">Transmembrane</keyword>
<dbReference type="EMBL" id="JABRWO010000002">
    <property type="protein sequence ID" value="MBA2113689.1"/>
    <property type="molecule type" value="Genomic_DNA"/>
</dbReference>
<keyword evidence="1" id="KW-1133">Transmembrane helix</keyword>
<accession>A0A7V8V2F6</accession>
<protein>
    <submittedName>
        <fullName evidence="2">Uncharacterized protein</fullName>
    </submittedName>
</protein>
<feature type="transmembrane region" description="Helical" evidence="1">
    <location>
        <begin position="106"/>
        <end position="126"/>
    </location>
</feature>
<proteinExistence type="predicted"/>
<organism evidence="2 3">
    <name type="scientific">Bremerella alba</name>
    <dbReference type="NCBI Taxonomy" id="980252"/>
    <lineage>
        <taxon>Bacteria</taxon>
        <taxon>Pseudomonadati</taxon>
        <taxon>Planctomycetota</taxon>
        <taxon>Planctomycetia</taxon>
        <taxon>Pirellulales</taxon>
        <taxon>Pirellulaceae</taxon>
        <taxon>Bremerella</taxon>
    </lineage>
</organism>